<evidence type="ECO:0000313" key="3">
    <source>
        <dbReference type="Proteomes" id="UP000198211"/>
    </source>
</evidence>
<name>A0A225UME8_9STRA</name>
<reference evidence="3" key="1">
    <citation type="submission" date="2017-03" db="EMBL/GenBank/DDBJ databases">
        <title>Phytopthora megakarya and P. palmivora, two closely related causual agents of cacao black pod achieved similar genome size and gene model numbers by different mechanisms.</title>
        <authorList>
            <person name="Ali S."/>
            <person name="Shao J."/>
            <person name="Larry D.J."/>
            <person name="Kronmiller B."/>
            <person name="Shen D."/>
            <person name="Strem M.D."/>
            <person name="Melnick R.L."/>
            <person name="Guiltinan M.J."/>
            <person name="Tyler B.M."/>
            <person name="Meinhardt L.W."/>
            <person name="Bailey B.A."/>
        </authorList>
    </citation>
    <scope>NUCLEOTIDE SEQUENCE [LARGE SCALE GENOMIC DNA]</scope>
    <source>
        <strain evidence="3">zdho120</strain>
    </source>
</reference>
<sequence>MRDESEASVAAGVDEDTGEEPNTHPTESEFSDAGEDEKDPAEDSVDLLELTYISVMQESEAEIAAGDKRTDDDWYEHIPNEMELADYAHELAFLPDLTEPSSTVLDYTGPNVVNENLSEDKQRKLVEVLHRHERIMITSGNALPPPAYGVVWMYRGTCRSNDGHA</sequence>
<keyword evidence="3" id="KW-1185">Reference proteome</keyword>
<feature type="compositionally biased region" description="Acidic residues" evidence="1">
    <location>
        <begin position="29"/>
        <end position="45"/>
    </location>
</feature>
<feature type="region of interest" description="Disordered" evidence="1">
    <location>
        <begin position="1"/>
        <end position="45"/>
    </location>
</feature>
<accession>A0A225UME8</accession>
<dbReference type="Proteomes" id="UP000198211">
    <property type="component" value="Unassembled WGS sequence"/>
</dbReference>
<evidence type="ECO:0008006" key="4">
    <source>
        <dbReference type="Google" id="ProtNLM"/>
    </source>
</evidence>
<dbReference type="EMBL" id="NBNE01014784">
    <property type="protein sequence ID" value="OWY94175.1"/>
    <property type="molecule type" value="Genomic_DNA"/>
</dbReference>
<feature type="non-terminal residue" evidence="2">
    <location>
        <position position="165"/>
    </location>
</feature>
<evidence type="ECO:0000256" key="1">
    <source>
        <dbReference type="SAM" id="MobiDB-lite"/>
    </source>
</evidence>
<dbReference type="AlphaFoldDB" id="A0A225UME8"/>
<organism evidence="2 3">
    <name type="scientific">Phytophthora megakarya</name>
    <dbReference type="NCBI Taxonomy" id="4795"/>
    <lineage>
        <taxon>Eukaryota</taxon>
        <taxon>Sar</taxon>
        <taxon>Stramenopiles</taxon>
        <taxon>Oomycota</taxon>
        <taxon>Peronosporomycetes</taxon>
        <taxon>Peronosporales</taxon>
        <taxon>Peronosporaceae</taxon>
        <taxon>Phytophthora</taxon>
    </lineage>
</organism>
<comment type="caution">
    <text evidence="2">The sequence shown here is derived from an EMBL/GenBank/DDBJ whole genome shotgun (WGS) entry which is preliminary data.</text>
</comment>
<evidence type="ECO:0000313" key="2">
    <source>
        <dbReference type="EMBL" id="OWY94175.1"/>
    </source>
</evidence>
<protein>
    <recommendedName>
        <fullName evidence="4">Reverse transcriptase</fullName>
    </recommendedName>
</protein>
<dbReference type="OrthoDB" id="7762636at2759"/>
<gene>
    <name evidence="2" type="ORF">PHMEG_00036171</name>
</gene>
<proteinExistence type="predicted"/>